<keyword evidence="1" id="KW-0472">Membrane</keyword>
<dbReference type="PRINTS" id="PR02070">
    <property type="entry name" value="NGLYCOSEOS1"/>
</dbReference>
<reference evidence="2 3" key="1">
    <citation type="submission" date="2017-04" db="EMBL/GenBank/DDBJ databases">
        <title>Genome sequencing of [Candida] sorbophila.</title>
        <authorList>
            <person name="Ahn J.O."/>
        </authorList>
    </citation>
    <scope>NUCLEOTIDE SEQUENCE [LARGE SCALE GENOMIC DNA]</scope>
    <source>
        <strain evidence="2 3">DS02</strain>
    </source>
</reference>
<feature type="transmembrane region" description="Helical" evidence="1">
    <location>
        <begin position="95"/>
        <end position="114"/>
    </location>
</feature>
<dbReference type="PANTHER" id="PTHR28147">
    <property type="entry name" value="N-GLYCOSYLATION PROTEIN EOS1"/>
    <property type="match status" value="1"/>
</dbReference>
<name>A0A2T0FEF3_9ASCO</name>
<keyword evidence="1" id="KW-0812">Transmembrane</keyword>
<feature type="transmembrane region" description="Helical" evidence="1">
    <location>
        <begin position="20"/>
        <end position="44"/>
    </location>
</feature>
<dbReference type="EMBL" id="NDIQ01000001">
    <property type="protein sequence ID" value="PRT53364.1"/>
    <property type="molecule type" value="Genomic_DNA"/>
</dbReference>
<feature type="transmembrane region" description="Helical" evidence="1">
    <location>
        <begin position="157"/>
        <end position="182"/>
    </location>
</feature>
<dbReference type="Proteomes" id="UP000238350">
    <property type="component" value="Unassembled WGS sequence"/>
</dbReference>
<dbReference type="PANTHER" id="PTHR28147:SF1">
    <property type="entry name" value="N-GLYCOSYLATION PROTEIN EOS1"/>
    <property type="match status" value="1"/>
</dbReference>
<dbReference type="GO" id="GO:0006487">
    <property type="term" value="P:protein N-linked glycosylation"/>
    <property type="evidence" value="ECO:0007669"/>
    <property type="project" value="TreeGrafter"/>
</dbReference>
<protein>
    <submittedName>
        <fullName evidence="2">N-glycosylation protein eos1</fullName>
    </submittedName>
</protein>
<dbReference type="GeneID" id="36514733"/>
<dbReference type="Pfam" id="PF12326">
    <property type="entry name" value="EOS1"/>
    <property type="match status" value="2"/>
</dbReference>
<keyword evidence="1" id="KW-1133">Transmembrane helix</keyword>
<evidence type="ECO:0000313" key="2">
    <source>
        <dbReference type="EMBL" id="PRT53364.1"/>
    </source>
</evidence>
<dbReference type="OrthoDB" id="2139606at2759"/>
<dbReference type="GO" id="GO:0034599">
    <property type="term" value="P:cellular response to oxidative stress"/>
    <property type="evidence" value="ECO:0007669"/>
    <property type="project" value="InterPro"/>
</dbReference>
<accession>A0A2T0FEF3</accession>
<gene>
    <name evidence="2" type="ORF">B9G98_00984</name>
</gene>
<keyword evidence="3" id="KW-1185">Reference proteome</keyword>
<evidence type="ECO:0000313" key="3">
    <source>
        <dbReference type="Proteomes" id="UP000238350"/>
    </source>
</evidence>
<organism evidence="2 3">
    <name type="scientific">Wickerhamiella sorbophila</name>
    <dbReference type="NCBI Taxonomy" id="45607"/>
    <lineage>
        <taxon>Eukaryota</taxon>
        <taxon>Fungi</taxon>
        <taxon>Dikarya</taxon>
        <taxon>Ascomycota</taxon>
        <taxon>Saccharomycotina</taxon>
        <taxon>Dipodascomycetes</taxon>
        <taxon>Dipodascales</taxon>
        <taxon>Trichomonascaceae</taxon>
        <taxon>Wickerhamiella</taxon>
    </lineage>
</organism>
<dbReference type="InterPro" id="IPR021100">
    <property type="entry name" value="N-glycosylation_EOS1"/>
</dbReference>
<comment type="caution">
    <text evidence="2">The sequence shown here is derived from an EMBL/GenBank/DDBJ whole genome shotgun (WGS) entry which is preliminary data.</text>
</comment>
<dbReference type="AlphaFoldDB" id="A0A2T0FEF3"/>
<dbReference type="STRING" id="45607.A0A2T0FEF3"/>
<dbReference type="RefSeq" id="XP_024663310.1">
    <property type="nucleotide sequence ID" value="XM_024807542.1"/>
</dbReference>
<proteinExistence type="predicted"/>
<evidence type="ECO:0000256" key="1">
    <source>
        <dbReference type="SAM" id="Phobius"/>
    </source>
</evidence>
<feature type="transmembrane region" description="Helical" evidence="1">
    <location>
        <begin position="126"/>
        <end position="145"/>
    </location>
</feature>
<dbReference type="GO" id="GO:0005789">
    <property type="term" value="C:endoplasmic reticulum membrane"/>
    <property type="evidence" value="ECO:0007669"/>
    <property type="project" value="InterPro"/>
</dbReference>
<sequence length="195" mass="22096">MPRKPDPIALGRRLIRGHMYWLLVASKVLSLLPYCLTVAEYLLLAEPCFQQHNLAPCRTSALYPAVWCMASGYMAYLSLDGLIVRWIVTYSQIAATVRMVSCVLLNYLFIQSFSRFGTSDIQALQIWVFITCVLTVSYILQSFIASNMAANTKERTLNLFHTAVYAVIPIGLASFFTMIGMIRTVMMLQYQLNKV</sequence>